<dbReference type="PANTHER" id="PTHR31415:SF20">
    <property type="entry name" value="NDR1_HIN1-LIKE PROTEIN 26"/>
    <property type="match status" value="1"/>
</dbReference>
<feature type="transmembrane region" description="Helical" evidence="5">
    <location>
        <begin position="26"/>
        <end position="48"/>
    </location>
</feature>
<dbReference type="InterPro" id="IPR044839">
    <property type="entry name" value="NDR1-like"/>
</dbReference>
<evidence type="ECO:0000256" key="3">
    <source>
        <dbReference type="ARBA" id="ARBA00022989"/>
    </source>
</evidence>
<dbReference type="PANTHER" id="PTHR31415">
    <property type="entry name" value="OS05G0367900 PROTEIN"/>
    <property type="match status" value="1"/>
</dbReference>
<keyword evidence="3 5" id="KW-1133">Transmembrane helix</keyword>
<dbReference type="AlphaFoldDB" id="A0ABC8R9A3"/>
<feature type="domain" description="Late embryogenesis abundant protein LEA-2 subgroup" evidence="6">
    <location>
        <begin position="80"/>
        <end position="183"/>
    </location>
</feature>
<dbReference type="EMBL" id="CAUOFW020001152">
    <property type="protein sequence ID" value="CAK9141576.1"/>
    <property type="molecule type" value="Genomic_DNA"/>
</dbReference>
<keyword evidence="8" id="KW-1185">Reference proteome</keyword>
<comment type="caution">
    <text evidence="7">The sequence shown here is derived from an EMBL/GenBank/DDBJ whole genome shotgun (WGS) entry which is preliminary data.</text>
</comment>
<evidence type="ECO:0000256" key="5">
    <source>
        <dbReference type="SAM" id="Phobius"/>
    </source>
</evidence>
<accession>A0ABC8R9A3</accession>
<evidence type="ECO:0000259" key="6">
    <source>
        <dbReference type="Pfam" id="PF03168"/>
    </source>
</evidence>
<keyword evidence="2 5" id="KW-0812">Transmembrane</keyword>
<evidence type="ECO:0000313" key="8">
    <source>
        <dbReference type="Proteomes" id="UP001642360"/>
    </source>
</evidence>
<dbReference type="Pfam" id="PF03168">
    <property type="entry name" value="LEA_2"/>
    <property type="match status" value="1"/>
</dbReference>
<comment type="subcellular location">
    <subcellularLocation>
        <location evidence="1">Membrane</location>
        <topology evidence="1">Single-pass membrane protein</topology>
    </subcellularLocation>
</comment>
<name>A0ABC8R9A3_9AQUA</name>
<evidence type="ECO:0000256" key="4">
    <source>
        <dbReference type="ARBA" id="ARBA00023136"/>
    </source>
</evidence>
<gene>
    <name evidence="7" type="ORF">ILEXP_LOCUS9171</name>
</gene>
<evidence type="ECO:0000256" key="2">
    <source>
        <dbReference type="ARBA" id="ARBA00022692"/>
    </source>
</evidence>
<reference evidence="7 8" key="1">
    <citation type="submission" date="2024-02" db="EMBL/GenBank/DDBJ databases">
        <authorList>
            <person name="Vignale AGUSTIN F."/>
            <person name="Sosa J E."/>
            <person name="Modenutti C."/>
        </authorList>
    </citation>
    <scope>NUCLEOTIDE SEQUENCE [LARGE SCALE GENOMIC DNA]</scope>
</reference>
<dbReference type="InterPro" id="IPR004864">
    <property type="entry name" value="LEA_2"/>
</dbReference>
<dbReference type="GO" id="GO:0016020">
    <property type="term" value="C:membrane"/>
    <property type="evidence" value="ECO:0007669"/>
    <property type="project" value="UniProtKB-SubCell"/>
</dbReference>
<keyword evidence="4 5" id="KW-0472">Membrane</keyword>
<protein>
    <recommendedName>
        <fullName evidence="6">Late embryogenesis abundant protein LEA-2 subgroup domain-containing protein</fullName>
    </recommendedName>
</protein>
<sequence length="230" mass="25787">MSQFHVKSPKHCAKQGLSIDKFYRKLFLYFSTFLLSILSLIFLIWLILHPTKPEFSLQEADVYQLNLSGSHLLNSSIQITLLSKNPNKNVGVYYDELQVYASYKGQQITIDTTIPPFYQGHEESNLLTAALVGTGIPVAPSFDYEVGRDQTAGKLVFSLKANGRLRWKVGTWVSGRFRFNVNCVAIMPFGPSIPSGPLSSKQGTQCSTTVKSQAHNFWGPNKLMELGYKQ</sequence>
<dbReference type="Proteomes" id="UP001642360">
    <property type="component" value="Unassembled WGS sequence"/>
</dbReference>
<evidence type="ECO:0000313" key="7">
    <source>
        <dbReference type="EMBL" id="CAK9141576.1"/>
    </source>
</evidence>
<organism evidence="7 8">
    <name type="scientific">Ilex paraguariensis</name>
    <name type="common">yerba mate</name>
    <dbReference type="NCBI Taxonomy" id="185542"/>
    <lineage>
        <taxon>Eukaryota</taxon>
        <taxon>Viridiplantae</taxon>
        <taxon>Streptophyta</taxon>
        <taxon>Embryophyta</taxon>
        <taxon>Tracheophyta</taxon>
        <taxon>Spermatophyta</taxon>
        <taxon>Magnoliopsida</taxon>
        <taxon>eudicotyledons</taxon>
        <taxon>Gunneridae</taxon>
        <taxon>Pentapetalae</taxon>
        <taxon>asterids</taxon>
        <taxon>campanulids</taxon>
        <taxon>Aquifoliales</taxon>
        <taxon>Aquifoliaceae</taxon>
        <taxon>Ilex</taxon>
    </lineage>
</organism>
<evidence type="ECO:0000256" key="1">
    <source>
        <dbReference type="ARBA" id="ARBA00004167"/>
    </source>
</evidence>
<proteinExistence type="predicted"/>